<dbReference type="EMBL" id="BGPR01004909">
    <property type="protein sequence ID" value="GBN04714.1"/>
    <property type="molecule type" value="Genomic_DNA"/>
</dbReference>
<name>A0A4Y2KQ32_ARAVE</name>
<evidence type="ECO:0000313" key="2">
    <source>
        <dbReference type="EMBL" id="GBN04714.1"/>
    </source>
</evidence>
<sequence length="101" mass="11358">MKCGRRNISTSPSCPPEDNKQPVTRGLPPLRSIARYELEDEEEAMLTPAREGGTLGRQDRRSIDMPRSEAANLWYAYPWGYAKDHLGVREIKVVNGGSERA</sequence>
<reference evidence="2 3" key="1">
    <citation type="journal article" date="2019" name="Sci. Rep.">
        <title>Orb-weaving spider Araneus ventricosus genome elucidates the spidroin gene catalogue.</title>
        <authorList>
            <person name="Kono N."/>
            <person name="Nakamura H."/>
            <person name="Ohtoshi R."/>
            <person name="Moran D.A.P."/>
            <person name="Shinohara A."/>
            <person name="Yoshida Y."/>
            <person name="Fujiwara M."/>
            <person name="Mori M."/>
            <person name="Tomita M."/>
            <person name="Arakawa K."/>
        </authorList>
    </citation>
    <scope>NUCLEOTIDE SEQUENCE [LARGE SCALE GENOMIC DNA]</scope>
</reference>
<proteinExistence type="predicted"/>
<evidence type="ECO:0000313" key="3">
    <source>
        <dbReference type="Proteomes" id="UP000499080"/>
    </source>
</evidence>
<protein>
    <submittedName>
        <fullName evidence="2">Uncharacterized protein</fullName>
    </submittedName>
</protein>
<accession>A0A4Y2KQ32</accession>
<organism evidence="2 3">
    <name type="scientific">Araneus ventricosus</name>
    <name type="common">Orbweaver spider</name>
    <name type="synonym">Epeira ventricosa</name>
    <dbReference type="NCBI Taxonomy" id="182803"/>
    <lineage>
        <taxon>Eukaryota</taxon>
        <taxon>Metazoa</taxon>
        <taxon>Ecdysozoa</taxon>
        <taxon>Arthropoda</taxon>
        <taxon>Chelicerata</taxon>
        <taxon>Arachnida</taxon>
        <taxon>Araneae</taxon>
        <taxon>Araneomorphae</taxon>
        <taxon>Entelegynae</taxon>
        <taxon>Araneoidea</taxon>
        <taxon>Araneidae</taxon>
        <taxon>Araneus</taxon>
    </lineage>
</organism>
<keyword evidence="3" id="KW-1185">Reference proteome</keyword>
<feature type="region of interest" description="Disordered" evidence="1">
    <location>
        <begin position="42"/>
        <end position="63"/>
    </location>
</feature>
<dbReference type="AlphaFoldDB" id="A0A4Y2KQ32"/>
<comment type="caution">
    <text evidence="2">The sequence shown here is derived from an EMBL/GenBank/DDBJ whole genome shotgun (WGS) entry which is preliminary data.</text>
</comment>
<gene>
    <name evidence="2" type="ORF">AVEN_207861_1</name>
</gene>
<feature type="region of interest" description="Disordered" evidence="1">
    <location>
        <begin position="1"/>
        <end position="28"/>
    </location>
</feature>
<evidence type="ECO:0000256" key="1">
    <source>
        <dbReference type="SAM" id="MobiDB-lite"/>
    </source>
</evidence>
<dbReference type="Proteomes" id="UP000499080">
    <property type="component" value="Unassembled WGS sequence"/>
</dbReference>